<protein>
    <submittedName>
        <fullName evidence="2">Uncharacterized protein</fullName>
    </submittedName>
</protein>
<name>A0AAN9MLW7_PHACN</name>
<accession>A0AAN9MLW7</accession>
<keyword evidence="1" id="KW-0812">Transmembrane</keyword>
<evidence type="ECO:0000256" key="1">
    <source>
        <dbReference type="SAM" id="Phobius"/>
    </source>
</evidence>
<evidence type="ECO:0000313" key="2">
    <source>
        <dbReference type="EMBL" id="KAK7354337.1"/>
    </source>
</evidence>
<dbReference type="Proteomes" id="UP001374584">
    <property type="component" value="Unassembled WGS sequence"/>
</dbReference>
<dbReference type="AlphaFoldDB" id="A0AAN9MLW7"/>
<sequence length="81" mass="8946">MTIKSSLPTVGLVKIPQEKKNIKKKTPFSLISVSPSVETDTLALFLCLFCVHCKSVLDYHSLSLSALFVAVVIQGVVWFHL</sequence>
<keyword evidence="1" id="KW-1133">Transmembrane helix</keyword>
<organism evidence="2 3">
    <name type="scientific">Phaseolus coccineus</name>
    <name type="common">Scarlet runner bean</name>
    <name type="synonym">Phaseolus multiflorus</name>
    <dbReference type="NCBI Taxonomy" id="3886"/>
    <lineage>
        <taxon>Eukaryota</taxon>
        <taxon>Viridiplantae</taxon>
        <taxon>Streptophyta</taxon>
        <taxon>Embryophyta</taxon>
        <taxon>Tracheophyta</taxon>
        <taxon>Spermatophyta</taxon>
        <taxon>Magnoliopsida</taxon>
        <taxon>eudicotyledons</taxon>
        <taxon>Gunneridae</taxon>
        <taxon>Pentapetalae</taxon>
        <taxon>rosids</taxon>
        <taxon>fabids</taxon>
        <taxon>Fabales</taxon>
        <taxon>Fabaceae</taxon>
        <taxon>Papilionoideae</taxon>
        <taxon>50 kb inversion clade</taxon>
        <taxon>NPAAA clade</taxon>
        <taxon>indigoferoid/millettioid clade</taxon>
        <taxon>Phaseoleae</taxon>
        <taxon>Phaseolus</taxon>
    </lineage>
</organism>
<gene>
    <name evidence="2" type="ORF">VNO80_19797</name>
</gene>
<proteinExistence type="predicted"/>
<evidence type="ECO:0000313" key="3">
    <source>
        <dbReference type="Proteomes" id="UP001374584"/>
    </source>
</evidence>
<feature type="transmembrane region" description="Helical" evidence="1">
    <location>
        <begin position="62"/>
        <end position="80"/>
    </location>
</feature>
<reference evidence="2 3" key="1">
    <citation type="submission" date="2024-01" db="EMBL/GenBank/DDBJ databases">
        <title>The genomes of 5 underutilized Papilionoideae crops provide insights into root nodulation and disease resistanc.</title>
        <authorList>
            <person name="Jiang F."/>
        </authorList>
    </citation>
    <scope>NUCLEOTIDE SEQUENCE [LARGE SCALE GENOMIC DNA]</scope>
    <source>
        <strain evidence="2">JINMINGXINNONG_FW02</strain>
        <tissue evidence="2">Leaves</tissue>
    </source>
</reference>
<keyword evidence="1" id="KW-0472">Membrane</keyword>
<keyword evidence="3" id="KW-1185">Reference proteome</keyword>
<dbReference type="EMBL" id="JAYMYR010000007">
    <property type="protein sequence ID" value="KAK7354337.1"/>
    <property type="molecule type" value="Genomic_DNA"/>
</dbReference>
<comment type="caution">
    <text evidence="2">The sequence shown here is derived from an EMBL/GenBank/DDBJ whole genome shotgun (WGS) entry which is preliminary data.</text>
</comment>